<dbReference type="Proteomes" id="UP001281761">
    <property type="component" value="Unassembled WGS sequence"/>
</dbReference>
<keyword evidence="10" id="KW-0966">Cell projection</keyword>
<evidence type="ECO:0000256" key="7">
    <source>
        <dbReference type="ARBA" id="ARBA00023054"/>
    </source>
</evidence>
<evidence type="ECO:0000256" key="6">
    <source>
        <dbReference type="ARBA" id="ARBA00022846"/>
    </source>
</evidence>
<evidence type="ECO:0000256" key="5">
    <source>
        <dbReference type="ARBA" id="ARBA00022701"/>
    </source>
</evidence>
<keyword evidence="6" id="KW-0282">Flagellum</keyword>
<feature type="domain" description="Growth arrest-specific protein 8" evidence="12">
    <location>
        <begin position="206"/>
        <end position="402"/>
    </location>
</feature>
<name>A0ABQ9YI01_9EUKA</name>
<evidence type="ECO:0000256" key="9">
    <source>
        <dbReference type="ARBA" id="ARBA00023212"/>
    </source>
</evidence>
<evidence type="ECO:0000256" key="3">
    <source>
        <dbReference type="ARBA" id="ARBA00009859"/>
    </source>
</evidence>
<dbReference type="InterPro" id="IPR025593">
    <property type="entry name" value="GAS8_dom"/>
</dbReference>
<evidence type="ECO:0000256" key="11">
    <source>
        <dbReference type="SAM" id="Coils"/>
    </source>
</evidence>
<dbReference type="PANTHER" id="PTHR31543">
    <property type="entry name" value="DYNEIN REGULATORY COMPLEX SUBUNIT 4"/>
    <property type="match status" value="1"/>
</dbReference>
<reference evidence="13 14" key="1">
    <citation type="journal article" date="2022" name="bioRxiv">
        <title>Genomics of Preaxostyla Flagellates Illuminates Evolutionary Transitions and the Path Towards Mitochondrial Loss.</title>
        <authorList>
            <person name="Novak L.V.F."/>
            <person name="Treitli S.C."/>
            <person name="Pyrih J."/>
            <person name="Halakuc P."/>
            <person name="Pipaliya S.V."/>
            <person name="Vacek V."/>
            <person name="Brzon O."/>
            <person name="Soukal P."/>
            <person name="Eme L."/>
            <person name="Dacks J.B."/>
            <person name="Karnkowska A."/>
            <person name="Elias M."/>
            <person name="Hampl V."/>
        </authorList>
    </citation>
    <scope>NUCLEOTIDE SEQUENCE [LARGE SCALE GENOMIC DNA]</scope>
    <source>
        <strain evidence="13">NAU3</strain>
        <tissue evidence="13">Gut</tissue>
    </source>
</reference>
<feature type="coiled-coil region" evidence="11">
    <location>
        <begin position="105"/>
        <end position="132"/>
    </location>
</feature>
<evidence type="ECO:0000256" key="8">
    <source>
        <dbReference type="ARBA" id="ARBA00023069"/>
    </source>
</evidence>
<evidence type="ECO:0000256" key="1">
    <source>
        <dbReference type="ARBA" id="ARBA00004230"/>
    </source>
</evidence>
<organism evidence="13 14">
    <name type="scientific">Blattamonas nauphoetae</name>
    <dbReference type="NCBI Taxonomy" id="2049346"/>
    <lineage>
        <taxon>Eukaryota</taxon>
        <taxon>Metamonada</taxon>
        <taxon>Preaxostyla</taxon>
        <taxon>Oxymonadida</taxon>
        <taxon>Blattamonas</taxon>
    </lineage>
</organism>
<accession>A0ABQ9YI01</accession>
<evidence type="ECO:0000259" key="12">
    <source>
        <dbReference type="Pfam" id="PF13851"/>
    </source>
</evidence>
<dbReference type="EMBL" id="JARBJD010000007">
    <property type="protein sequence ID" value="KAK2963275.1"/>
    <property type="molecule type" value="Genomic_DNA"/>
</dbReference>
<dbReference type="Pfam" id="PF13851">
    <property type="entry name" value="GAS"/>
    <property type="match status" value="1"/>
</dbReference>
<keyword evidence="7 11" id="KW-0175">Coiled coil</keyword>
<dbReference type="PANTHER" id="PTHR31543:SF0">
    <property type="entry name" value="DYNEIN REGULATORY COMPLEX SUBUNIT 4"/>
    <property type="match status" value="1"/>
</dbReference>
<feature type="coiled-coil region" evidence="11">
    <location>
        <begin position="47"/>
        <end position="74"/>
    </location>
</feature>
<sequence length="483" mass="57843">MKAEQKAEQEAKEEAIKLVLDAKKTYEMEQMLKDQYVAERERFSGQYTTTKQEIKSLQAQLRNIQRIGQEKQESYRILQKEYQQKMNYLMYEYQNELTQRKTEFIVHVARELDELRTNEREEEIERRDAKERFKALDLDQAELFFREKLAHDREVSEIRNQHEMEVRELIQKYDDILTDLREEMENQRKREVASLNDAKRQQVTRLTEKHLEEFHRIKAYFNETTHQEHFTLIEQLKGQVSEKKKIEAAQRKMLNQTAAEAKKEEDPLKQAIEESERLKQRLQNWDQIKIHLAEAKSRESTLKAKLEQLNWEHEVLLQRCEQEEEELRDLKKEYEKEAYAIQQNALLHGMLLEKKLNKLDELKERKEAHLNELIAITDEGQAANRVTGSEMLMEKNAEISQLEDDLTKLTAVHREVIKFYEGKMQEYDIPFEELGFIPLIMSLAVPENHDQMELDYIKDLHQEVKPRRERRGDEVPAYPQGGQ</sequence>
<evidence type="ECO:0000313" key="13">
    <source>
        <dbReference type="EMBL" id="KAK2963275.1"/>
    </source>
</evidence>
<keyword evidence="9" id="KW-0206">Cytoskeleton</keyword>
<keyword evidence="8" id="KW-0969">Cilium</keyword>
<feature type="coiled-coil region" evidence="11">
    <location>
        <begin position="166"/>
        <end position="201"/>
    </location>
</feature>
<evidence type="ECO:0000256" key="4">
    <source>
        <dbReference type="ARBA" id="ARBA00022490"/>
    </source>
</evidence>
<evidence type="ECO:0000256" key="10">
    <source>
        <dbReference type="ARBA" id="ARBA00023273"/>
    </source>
</evidence>
<evidence type="ECO:0000256" key="2">
    <source>
        <dbReference type="ARBA" id="ARBA00004245"/>
    </source>
</evidence>
<keyword evidence="4" id="KW-0963">Cytoplasm</keyword>
<comment type="caution">
    <text evidence="13">The sequence shown here is derived from an EMBL/GenBank/DDBJ whole genome shotgun (WGS) entry which is preliminary data.</text>
</comment>
<evidence type="ECO:0000313" key="14">
    <source>
        <dbReference type="Proteomes" id="UP001281761"/>
    </source>
</evidence>
<feature type="coiled-coil region" evidence="11">
    <location>
        <begin position="268"/>
        <end position="412"/>
    </location>
</feature>
<comment type="subcellular location">
    <subcellularLocation>
        <location evidence="1">Cell projection</location>
        <location evidence="1">Cilium</location>
        <location evidence="1">Flagellum</location>
    </subcellularLocation>
    <subcellularLocation>
        <location evidence="2">Cytoplasm</location>
        <location evidence="2">Cytoskeleton</location>
    </subcellularLocation>
</comment>
<gene>
    <name evidence="13" type="ORF">BLNAU_1808</name>
</gene>
<keyword evidence="14" id="KW-1185">Reference proteome</keyword>
<protein>
    <submittedName>
        <fullName evidence="13">Dynein regulatory complex subunit 4</fullName>
    </submittedName>
</protein>
<proteinExistence type="inferred from homology"/>
<keyword evidence="5" id="KW-0493">Microtubule</keyword>
<comment type="similarity">
    <text evidence="3">Belongs to the DRC4 family.</text>
</comment>
<dbReference type="InterPro" id="IPR039308">
    <property type="entry name" value="GAS8"/>
</dbReference>